<evidence type="ECO:0000313" key="2">
    <source>
        <dbReference type="EMBL" id="PRX57446.1"/>
    </source>
</evidence>
<name>A0A2T0MIW5_9FLAO</name>
<feature type="chain" id="PRO_5015640462" evidence="1">
    <location>
        <begin position="27"/>
        <end position="332"/>
    </location>
</feature>
<keyword evidence="3" id="KW-1185">Reference proteome</keyword>
<reference evidence="2 3" key="1">
    <citation type="submission" date="2018-03" db="EMBL/GenBank/DDBJ databases">
        <title>Genomic Encyclopedia of Archaeal and Bacterial Type Strains, Phase II (KMG-II): from individual species to whole genera.</title>
        <authorList>
            <person name="Goeker M."/>
        </authorList>
    </citation>
    <scope>NUCLEOTIDE SEQUENCE [LARGE SCALE GENOMIC DNA]</scope>
    <source>
        <strain evidence="2 3">DSM 25027</strain>
    </source>
</reference>
<dbReference type="EMBL" id="PVYX01000001">
    <property type="protein sequence ID" value="PRX57446.1"/>
    <property type="molecule type" value="Genomic_DNA"/>
</dbReference>
<dbReference type="RefSeq" id="WP_146129852.1">
    <property type="nucleotide sequence ID" value="NZ_PVYX01000001.1"/>
</dbReference>
<protein>
    <submittedName>
        <fullName evidence="2">Acetyl esterase/lipase</fullName>
    </submittedName>
</protein>
<dbReference type="AlphaFoldDB" id="A0A2T0MIW5"/>
<dbReference type="Gene3D" id="3.40.50.1820">
    <property type="entry name" value="alpha/beta hydrolase"/>
    <property type="match status" value="1"/>
</dbReference>
<dbReference type="InterPro" id="IPR029058">
    <property type="entry name" value="AB_hydrolase_fold"/>
</dbReference>
<evidence type="ECO:0000313" key="3">
    <source>
        <dbReference type="Proteomes" id="UP000237640"/>
    </source>
</evidence>
<dbReference type="Proteomes" id="UP000237640">
    <property type="component" value="Unassembled WGS sequence"/>
</dbReference>
<keyword evidence="1" id="KW-0732">Signal</keyword>
<evidence type="ECO:0000256" key="1">
    <source>
        <dbReference type="SAM" id="SignalP"/>
    </source>
</evidence>
<gene>
    <name evidence="2" type="ORF">CLV81_1451</name>
</gene>
<comment type="caution">
    <text evidence="2">The sequence shown here is derived from an EMBL/GenBank/DDBJ whole genome shotgun (WGS) entry which is preliminary data.</text>
</comment>
<accession>A0A2T0MIW5</accession>
<sequence>MNTTRKKIALKLIFALVLVCFGCSNDSENNLGSLQNAQIIPSGTSKTLVQIPVGDYEIPVFLSIPEGCPDGPLPAVVVMHGSDGMWTNKDPSSETMSGQFIQWQNLLAENCIVGAFVDSYSGRGVTTRTGKWRELPDNFKISAQFERPKDANAALSLLQNLEYEDGSPIVEEENIALLGFSDGASAVVATMLDTNRVSKDFEWTQSQNGKEYGFSDGVLPPQSKPEIGFSGAVFYYGGSVGYNYFGKHPCGSQATEGNVFLPYAPILFQIPSNDVLTENTLCLFEVLKSKEAPVEMNYYEGVAHGFDFDGLPESDLARKRAIEWFKKLWSKN</sequence>
<proteinExistence type="predicted"/>
<organism evidence="2 3">
    <name type="scientific">Flagellimonas meridianipacifica</name>
    <dbReference type="NCBI Taxonomy" id="1080225"/>
    <lineage>
        <taxon>Bacteria</taxon>
        <taxon>Pseudomonadati</taxon>
        <taxon>Bacteroidota</taxon>
        <taxon>Flavobacteriia</taxon>
        <taxon>Flavobacteriales</taxon>
        <taxon>Flavobacteriaceae</taxon>
        <taxon>Flagellimonas</taxon>
    </lineage>
</organism>
<dbReference type="OrthoDB" id="1412847at2"/>
<feature type="signal peptide" evidence="1">
    <location>
        <begin position="1"/>
        <end position="26"/>
    </location>
</feature>
<dbReference type="SUPFAM" id="SSF53474">
    <property type="entry name" value="alpha/beta-Hydrolases"/>
    <property type="match status" value="1"/>
</dbReference>